<evidence type="ECO:0000313" key="14">
    <source>
        <dbReference type="EMBL" id="KAK3941716.1"/>
    </source>
</evidence>
<reference evidence="15" key="1">
    <citation type="journal article" date="2023" name="Mol. Phylogenet. Evol.">
        <title>Genome-scale phylogeny and comparative genomics of the fungal order Sordariales.</title>
        <authorList>
            <person name="Hensen N."/>
            <person name="Bonometti L."/>
            <person name="Westerberg I."/>
            <person name="Brannstrom I.O."/>
            <person name="Guillou S."/>
            <person name="Cros-Aarteil S."/>
            <person name="Calhoun S."/>
            <person name="Haridas S."/>
            <person name="Kuo A."/>
            <person name="Mondo S."/>
            <person name="Pangilinan J."/>
            <person name="Riley R."/>
            <person name="LaButti K."/>
            <person name="Andreopoulos B."/>
            <person name="Lipzen A."/>
            <person name="Chen C."/>
            <person name="Yan M."/>
            <person name="Daum C."/>
            <person name="Ng V."/>
            <person name="Clum A."/>
            <person name="Steindorff A."/>
            <person name="Ohm R.A."/>
            <person name="Martin F."/>
            <person name="Silar P."/>
            <person name="Natvig D.O."/>
            <person name="Lalanne C."/>
            <person name="Gautier V."/>
            <person name="Ament-Velasquez S.L."/>
            <person name="Kruys A."/>
            <person name="Hutchinson M.I."/>
            <person name="Powell A.J."/>
            <person name="Barry K."/>
            <person name="Miller A.N."/>
            <person name="Grigoriev I.V."/>
            <person name="Debuchy R."/>
            <person name="Gladieux P."/>
            <person name="Hiltunen Thoren M."/>
            <person name="Johannesson H."/>
        </authorList>
    </citation>
    <scope>NUCLEOTIDE SEQUENCE [LARGE SCALE GENOMIC DNA]</scope>
    <source>
        <strain evidence="15">CBS 340.73</strain>
    </source>
</reference>
<evidence type="ECO:0000313" key="15">
    <source>
        <dbReference type="Proteomes" id="UP001303473"/>
    </source>
</evidence>
<dbReference type="InterPro" id="IPR036388">
    <property type="entry name" value="WH-like_DNA-bd_sf"/>
</dbReference>
<keyword evidence="5 14" id="KW-0489">Methyltransferase</keyword>
<comment type="similarity">
    <text evidence="2">Belongs to the MGMT family.</text>
</comment>
<dbReference type="GO" id="GO:0003908">
    <property type="term" value="F:methylated-DNA-[protein]-cysteine S-methyltransferase activity"/>
    <property type="evidence" value="ECO:0007669"/>
    <property type="project" value="UniProtKB-EC"/>
</dbReference>
<proteinExistence type="inferred from homology"/>
<comment type="catalytic activity">
    <reaction evidence="1">
        <text>a 4-O-methyl-thymidine in DNA + L-cysteinyl-[protein] = a thymidine in DNA + S-methyl-L-cysteinyl-[protein]</text>
        <dbReference type="Rhea" id="RHEA:53428"/>
        <dbReference type="Rhea" id="RHEA-COMP:10131"/>
        <dbReference type="Rhea" id="RHEA-COMP:10132"/>
        <dbReference type="Rhea" id="RHEA-COMP:13555"/>
        <dbReference type="Rhea" id="RHEA-COMP:13556"/>
        <dbReference type="ChEBI" id="CHEBI:29950"/>
        <dbReference type="ChEBI" id="CHEBI:82612"/>
        <dbReference type="ChEBI" id="CHEBI:137386"/>
        <dbReference type="ChEBI" id="CHEBI:137387"/>
        <dbReference type="EC" id="2.1.1.63"/>
    </reaction>
</comment>
<comment type="catalytic activity">
    <reaction evidence="11">
        <text>a 6-O-methyl-2'-deoxyguanosine in DNA + L-cysteinyl-[protein] = S-methyl-L-cysteinyl-[protein] + a 2'-deoxyguanosine in DNA</text>
        <dbReference type="Rhea" id="RHEA:24000"/>
        <dbReference type="Rhea" id="RHEA-COMP:10131"/>
        <dbReference type="Rhea" id="RHEA-COMP:10132"/>
        <dbReference type="Rhea" id="RHEA-COMP:11367"/>
        <dbReference type="Rhea" id="RHEA-COMP:11368"/>
        <dbReference type="ChEBI" id="CHEBI:29950"/>
        <dbReference type="ChEBI" id="CHEBI:82612"/>
        <dbReference type="ChEBI" id="CHEBI:85445"/>
        <dbReference type="ChEBI" id="CHEBI:85448"/>
        <dbReference type="EC" id="2.1.1.63"/>
    </reaction>
</comment>
<dbReference type="Proteomes" id="UP001303473">
    <property type="component" value="Unassembled WGS sequence"/>
</dbReference>
<keyword evidence="7" id="KW-0227">DNA damage</keyword>
<evidence type="ECO:0000256" key="4">
    <source>
        <dbReference type="ARBA" id="ARBA00015377"/>
    </source>
</evidence>
<evidence type="ECO:0000256" key="12">
    <source>
        <dbReference type="SAM" id="MobiDB-lite"/>
    </source>
</evidence>
<dbReference type="Pfam" id="PF01035">
    <property type="entry name" value="DNA_binding_1"/>
    <property type="match status" value="1"/>
</dbReference>
<protein>
    <recommendedName>
        <fullName evidence="4">Methylated-DNA--protein-cysteine methyltransferase</fullName>
        <ecNumber evidence="3">2.1.1.63</ecNumber>
    </recommendedName>
    <alternativeName>
        <fullName evidence="9">6-O-methylguanine-DNA methyltransferase</fullName>
    </alternativeName>
    <alternativeName>
        <fullName evidence="10">O-6-methylguanine-DNA-alkyltransferase</fullName>
    </alternativeName>
</protein>
<dbReference type="CDD" id="cd06445">
    <property type="entry name" value="ATase"/>
    <property type="match status" value="1"/>
</dbReference>
<evidence type="ECO:0000256" key="6">
    <source>
        <dbReference type="ARBA" id="ARBA00022679"/>
    </source>
</evidence>
<dbReference type="EC" id="2.1.1.63" evidence="3"/>
<feature type="region of interest" description="Disordered" evidence="12">
    <location>
        <begin position="1"/>
        <end position="48"/>
    </location>
</feature>
<dbReference type="PANTHER" id="PTHR10815:SF13">
    <property type="entry name" value="METHYLATED-DNA--PROTEIN-CYSTEINE METHYLTRANSFERASE"/>
    <property type="match status" value="1"/>
</dbReference>
<keyword evidence="8" id="KW-0234">DNA repair</keyword>
<dbReference type="GO" id="GO:0032259">
    <property type="term" value="P:methylation"/>
    <property type="evidence" value="ECO:0007669"/>
    <property type="project" value="UniProtKB-KW"/>
</dbReference>
<dbReference type="InterPro" id="IPR014048">
    <property type="entry name" value="MethylDNA_cys_MeTrfase_DNA-bd"/>
</dbReference>
<dbReference type="AlphaFoldDB" id="A0AAN6N9M4"/>
<dbReference type="GO" id="GO:0006281">
    <property type="term" value="P:DNA repair"/>
    <property type="evidence" value="ECO:0007669"/>
    <property type="project" value="UniProtKB-KW"/>
</dbReference>
<dbReference type="Gene3D" id="1.10.10.10">
    <property type="entry name" value="Winged helix-like DNA-binding domain superfamily/Winged helix DNA-binding domain"/>
    <property type="match status" value="1"/>
</dbReference>
<evidence type="ECO:0000256" key="10">
    <source>
        <dbReference type="ARBA" id="ARBA00031621"/>
    </source>
</evidence>
<evidence type="ECO:0000256" key="11">
    <source>
        <dbReference type="ARBA" id="ARBA00049348"/>
    </source>
</evidence>
<sequence>MSSNSTPLHHMRRFTRAPPSTLGPEITCIGRGELPRRTSSSSSRINKRQHEHFTTSALKAMSPITTTTTALTTDTMATTTPATSGSTNIKDQLNRIQISDRTPFEKSVWSLLLQIPPGSYTTYGIIATHLRSSPRAVGNALRRNPFAPEVPCHRVVASDRSLGGFKGCHPRKHITATTTTTTSTKPCDASGDVVESLEEGGSSKGLLSWEESKEGITLQEKVTLLRGEGVRFDSKGRVLGTPFTAFM</sequence>
<dbReference type="InterPro" id="IPR036217">
    <property type="entry name" value="MethylDNA_cys_MeTrfase_DNAb"/>
</dbReference>
<evidence type="ECO:0000256" key="5">
    <source>
        <dbReference type="ARBA" id="ARBA00022603"/>
    </source>
</evidence>
<keyword evidence="6" id="KW-0808">Transferase</keyword>
<accession>A0AAN6N9M4</accession>
<organism evidence="14 15">
    <name type="scientific">Diplogelasinospora grovesii</name>
    <dbReference type="NCBI Taxonomy" id="303347"/>
    <lineage>
        <taxon>Eukaryota</taxon>
        <taxon>Fungi</taxon>
        <taxon>Dikarya</taxon>
        <taxon>Ascomycota</taxon>
        <taxon>Pezizomycotina</taxon>
        <taxon>Sordariomycetes</taxon>
        <taxon>Sordariomycetidae</taxon>
        <taxon>Sordariales</taxon>
        <taxon>Diplogelasinosporaceae</taxon>
        <taxon>Diplogelasinospora</taxon>
    </lineage>
</organism>
<feature type="domain" description="Methylated-DNA-[protein]-cysteine S-methyltransferase DNA binding" evidence="13">
    <location>
        <begin position="103"/>
        <end position="172"/>
    </location>
</feature>
<name>A0AAN6N9M4_9PEZI</name>
<keyword evidence="15" id="KW-1185">Reference proteome</keyword>
<gene>
    <name evidence="14" type="ORF">QBC46DRAFT_381811</name>
</gene>
<evidence type="ECO:0000256" key="9">
    <source>
        <dbReference type="ARBA" id="ARBA00030795"/>
    </source>
</evidence>
<evidence type="ECO:0000256" key="8">
    <source>
        <dbReference type="ARBA" id="ARBA00023204"/>
    </source>
</evidence>
<dbReference type="PANTHER" id="PTHR10815">
    <property type="entry name" value="METHYLATED-DNA--PROTEIN-CYSTEINE METHYLTRANSFERASE"/>
    <property type="match status" value="1"/>
</dbReference>
<dbReference type="SUPFAM" id="SSF46767">
    <property type="entry name" value="Methylated DNA-protein cysteine methyltransferase, C-terminal domain"/>
    <property type="match status" value="1"/>
</dbReference>
<dbReference type="NCBIfam" id="TIGR00589">
    <property type="entry name" value="ogt"/>
    <property type="match status" value="1"/>
</dbReference>
<evidence type="ECO:0000256" key="7">
    <source>
        <dbReference type="ARBA" id="ARBA00022763"/>
    </source>
</evidence>
<dbReference type="InterPro" id="IPR001497">
    <property type="entry name" value="MethylDNA_cys_MeTrfase_AS"/>
</dbReference>
<evidence type="ECO:0000259" key="13">
    <source>
        <dbReference type="Pfam" id="PF01035"/>
    </source>
</evidence>
<comment type="caution">
    <text evidence="14">The sequence shown here is derived from an EMBL/GenBank/DDBJ whole genome shotgun (WGS) entry which is preliminary data.</text>
</comment>
<evidence type="ECO:0000256" key="2">
    <source>
        <dbReference type="ARBA" id="ARBA00008711"/>
    </source>
</evidence>
<evidence type="ECO:0000256" key="3">
    <source>
        <dbReference type="ARBA" id="ARBA00011918"/>
    </source>
</evidence>
<dbReference type="EMBL" id="MU853780">
    <property type="protein sequence ID" value="KAK3941716.1"/>
    <property type="molecule type" value="Genomic_DNA"/>
</dbReference>
<evidence type="ECO:0000256" key="1">
    <source>
        <dbReference type="ARBA" id="ARBA00001286"/>
    </source>
</evidence>
<dbReference type="PROSITE" id="PS00374">
    <property type="entry name" value="MGMT"/>
    <property type="match status" value="1"/>
</dbReference>